<dbReference type="PANTHER" id="PTHR30055:SF235">
    <property type="entry name" value="TRANSCRIPTIONAL REGULATORY PROTEIN"/>
    <property type="match status" value="1"/>
</dbReference>
<dbReference type="SUPFAM" id="SSF46689">
    <property type="entry name" value="Homeodomain-like"/>
    <property type="match status" value="1"/>
</dbReference>
<evidence type="ECO:0000256" key="1">
    <source>
        <dbReference type="ARBA" id="ARBA00023125"/>
    </source>
</evidence>
<dbReference type="KEGG" id="aser:Asera_59840"/>
<proteinExistence type="predicted"/>
<feature type="domain" description="HTH tetR-type" evidence="3">
    <location>
        <begin position="11"/>
        <end position="71"/>
    </location>
</feature>
<dbReference type="Gene3D" id="1.10.357.10">
    <property type="entry name" value="Tetracycline Repressor, domain 2"/>
    <property type="match status" value="1"/>
</dbReference>
<evidence type="ECO:0000313" key="4">
    <source>
        <dbReference type="EMBL" id="BCJ31876.1"/>
    </source>
</evidence>
<feature type="DNA-binding region" description="H-T-H motif" evidence="2">
    <location>
        <begin position="34"/>
        <end position="53"/>
    </location>
</feature>
<dbReference type="InterPro" id="IPR001647">
    <property type="entry name" value="HTH_TetR"/>
</dbReference>
<dbReference type="GO" id="GO:0000976">
    <property type="term" value="F:transcription cis-regulatory region binding"/>
    <property type="evidence" value="ECO:0007669"/>
    <property type="project" value="TreeGrafter"/>
</dbReference>
<keyword evidence="1 2" id="KW-0238">DNA-binding</keyword>
<dbReference type="InterPro" id="IPR036271">
    <property type="entry name" value="Tet_transcr_reg_TetR-rel_C_sf"/>
</dbReference>
<organism evidence="4 5">
    <name type="scientific">Actinocatenispora sera</name>
    <dbReference type="NCBI Taxonomy" id="390989"/>
    <lineage>
        <taxon>Bacteria</taxon>
        <taxon>Bacillati</taxon>
        <taxon>Actinomycetota</taxon>
        <taxon>Actinomycetes</taxon>
        <taxon>Micromonosporales</taxon>
        <taxon>Micromonosporaceae</taxon>
        <taxon>Actinocatenispora</taxon>
    </lineage>
</organism>
<dbReference type="Pfam" id="PF17920">
    <property type="entry name" value="TetR_C_16"/>
    <property type="match status" value="1"/>
</dbReference>
<dbReference type="PANTHER" id="PTHR30055">
    <property type="entry name" value="HTH-TYPE TRANSCRIPTIONAL REGULATOR RUTR"/>
    <property type="match status" value="1"/>
</dbReference>
<dbReference type="SUPFAM" id="SSF48498">
    <property type="entry name" value="Tetracyclin repressor-like, C-terminal domain"/>
    <property type="match status" value="1"/>
</dbReference>
<reference evidence="4" key="1">
    <citation type="submission" date="2020-08" db="EMBL/GenBank/DDBJ databases">
        <title>Whole genome shotgun sequence of Actinocatenispora sera NBRC 101916.</title>
        <authorList>
            <person name="Komaki H."/>
            <person name="Tamura T."/>
        </authorList>
    </citation>
    <scope>NUCLEOTIDE SEQUENCE</scope>
    <source>
        <strain evidence="4">NBRC 101916</strain>
    </source>
</reference>
<dbReference type="InterPro" id="IPR050109">
    <property type="entry name" value="HTH-type_TetR-like_transc_reg"/>
</dbReference>
<dbReference type="GO" id="GO:0003700">
    <property type="term" value="F:DNA-binding transcription factor activity"/>
    <property type="evidence" value="ECO:0007669"/>
    <property type="project" value="TreeGrafter"/>
</dbReference>
<dbReference type="InterPro" id="IPR009057">
    <property type="entry name" value="Homeodomain-like_sf"/>
</dbReference>
<dbReference type="RefSeq" id="WP_030450012.1">
    <property type="nucleotide sequence ID" value="NZ_AP023354.1"/>
</dbReference>
<dbReference type="InterPro" id="IPR041678">
    <property type="entry name" value="TetR_C_16"/>
</dbReference>
<name>A0A810LCA3_9ACTN</name>
<gene>
    <name evidence="4" type="ORF">Asera_59840</name>
</gene>
<dbReference type="Gene3D" id="1.10.10.60">
    <property type="entry name" value="Homeodomain-like"/>
    <property type="match status" value="1"/>
</dbReference>
<evidence type="ECO:0000259" key="3">
    <source>
        <dbReference type="PROSITE" id="PS50977"/>
    </source>
</evidence>
<dbReference type="PROSITE" id="PS50977">
    <property type="entry name" value="HTH_TETR_2"/>
    <property type="match status" value="1"/>
</dbReference>
<dbReference type="EMBL" id="AP023354">
    <property type="protein sequence ID" value="BCJ31876.1"/>
    <property type="molecule type" value="Genomic_DNA"/>
</dbReference>
<evidence type="ECO:0000256" key="2">
    <source>
        <dbReference type="PROSITE-ProRule" id="PRU00335"/>
    </source>
</evidence>
<accession>A0A810LCA3</accession>
<sequence>MARTGRRPGPSHTREDILRSAALWFGARGYEKATIRTIAADAAVDPAMIRRLFGSKDGLFSALVAATIHPSETVGAVLQGPPDRAGNRLVSQFLKLSGPAGRPAPLIGLIRSAVAADHPAALMREFLTEQVLMPIARGLNADRPELRGALCASQLVGLAVSRQVIRLPALQDASDQQLASWLAPVLQHYLTGDLSSDA</sequence>
<protein>
    <submittedName>
        <fullName evidence="4">TetR family transcriptional regulator</fullName>
    </submittedName>
</protein>
<dbReference type="OrthoDB" id="3210235at2"/>
<dbReference type="Proteomes" id="UP000680750">
    <property type="component" value="Chromosome"/>
</dbReference>
<keyword evidence="5" id="KW-1185">Reference proteome</keyword>
<evidence type="ECO:0000313" key="5">
    <source>
        <dbReference type="Proteomes" id="UP000680750"/>
    </source>
</evidence>
<dbReference type="Pfam" id="PF00440">
    <property type="entry name" value="TetR_N"/>
    <property type="match status" value="1"/>
</dbReference>
<dbReference type="AlphaFoldDB" id="A0A810LCA3"/>